<dbReference type="EMBL" id="VTHL01000008">
    <property type="protein sequence ID" value="TYZ10058.1"/>
    <property type="molecule type" value="Genomic_DNA"/>
</dbReference>
<evidence type="ECO:0000256" key="1">
    <source>
        <dbReference type="SAM" id="MobiDB-lite"/>
    </source>
</evidence>
<proteinExistence type="predicted"/>
<keyword evidence="3" id="KW-1185">Reference proteome</keyword>
<reference evidence="2 3" key="1">
    <citation type="submission" date="2019-08" db="EMBL/GenBank/DDBJ databases">
        <authorList>
            <person name="Seo M.-J."/>
        </authorList>
    </citation>
    <scope>NUCLEOTIDE SEQUENCE [LARGE SCALE GENOMIC DNA]</scope>
    <source>
        <strain evidence="2 3">KIGAM108</strain>
    </source>
</reference>
<gene>
    <name evidence="2" type="ORF">FY528_09330</name>
</gene>
<dbReference type="AlphaFoldDB" id="A0A5D6V536"/>
<comment type="caution">
    <text evidence="2">The sequence shown here is derived from an EMBL/GenBank/DDBJ whole genome shotgun (WGS) entry which is preliminary data.</text>
</comment>
<evidence type="ECO:0000313" key="3">
    <source>
        <dbReference type="Proteomes" id="UP000322791"/>
    </source>
</evidence>
<feature type="region of interest" description="Disordered" evidence="1">
    <location>
        <begin position="20"/>
        <end position="45"/>
    </location>
</feature>
<evidence type="ECO:0000313" key="2">
    <source>
        <dbReference type="EMBL" id="TYZ10058.1"/>
    </source>
</evidence>
<dbReference type="Proteomes" id="UP000322791">
    <property type="component" value="Unassembled WGS sequence"/>
</dbReference>
<name>A0A5D6V536_9BACT</name>
<accession>A0A5D6V536</accession>
<organism evidence="2 3">
    <name type="scientific">Hymenobacter lutimineralis</name>
    <dbReference type="NCBI Taxonomy" id="2606448"/>
    <lineage>
        <taxon>Bacteria</taxon>
        <taxon>Pseudomonadati</taxon>
        <taxon>Bacteroidota</taxon>
        <taxon>Cytophagia</taxon>
        <taxon>Cytophagales</taxon>
        <taxon>Hymenobacteraceae</taxon>
        <taxon>Hymenobacter</taxon>
    </lineage>
</organism>
<protein>
    <submittedName>
        <fullName evidence="2">Uncharacterized protein</fullName>
    </submittedName>
</protein>
<sequence>MHKSLLTLVGGAICLTTYGQSAGSSSPPQPSPLPPHAAPAPRPAATHADTVQALHHLFAKHRTGGWIWTTIGGLFAVRIATVAAASSSSGSLSSNTGGTIVGIGLFGGVPAGIGIGKLARFSKANEEQTVVLYDKAGILPPYVRTRLRKKYFLK</sequence>
<feature type="compositionally biased region" description="Pro residues" evidence="1">
    <location>
        <begin position="27"/>
        <end position="42"/>
    </location>
</feature>